<keyword evidence="2" id="KW-1185">Reference proteome</keyword>
<reference evidence="1" key="1">
    <citation type="submission" date="2022-03" db="EMBL/GenBank/DDBJ databases">
        <authorList>
            <person name="Lindestad O."/>
        </authorList>
    </citation>
    <scope>NUCLEOTIDE SEQUENCE</scope>
</reference>
<dbReference type="AlphaFoldDB" id="A0A8S4SM22"/>
<evidence type="ECO:0000313" key="2">
    <source>
        <dbReference type="Proteomes" id="UP000838756"/>
    </source>
</evidence>
<evidence type="ECO:0000313" key="1">
    <source>
        <dbReference type="EMBL" id="CAH2268544.1"/>
    </source>
</evidence>
<dbReference type="EMBL" id="CAKXAJ010026448">
    <property type="protein sequence ID" value="CAH2268544.1"/>
    <property type="molecule type" value="Genomic_DNA"/>
</dbReference>
<sequence length="112" mass="13012">MPRVSSVFAEAAEAAEGGGINSNRVYQDLMCEMCGCLESNIFGILRTRLWLRGFPPFFHSLTNYQKFINNDKDYPAQYSRALKDTEAYKIIQEYINQQLKTFQLPELEKLLY</sequence>
<organism evidence="1 2">
    <name type="scientific">Pararge aegeria aegeria</name>
    <dbReference type="NCBI Taxonomy" id="348720"/>
    <lineage>
        <taxon>Eukaryota</taxon>
        <taxon>Metazoa</taxon>
        <taxon>Ecdysozoa</taxon>
        <taxon>Arthropoda</taxon>
        <taxon>Hexapoda</taxon>
        <taxon>Insecta</taxon>
        <taxon>Pterygota</taxon>
        <taxon>Neoptera</taxon>
        <taxon>Endopterygota</taxon>
        <taxon>Lepidoptera</taxon>
        <taxon>Glossata</taxon>
        <taxon>Ditrysia</taxon>
        <taxon>Papilionoidea</taxon>
        <taxon>Nymphalidae</taxon>
        <taxon>Satyrinae</taxon>
        <taxon>Satyrini</taxon>
        <taxon>Parargina</taxon>
        <taxon>Pararge</taxon>
    </lineage>
</organism>
<comment type="caution">
    <text evidence="1">The sequence shown here is derived from an EMBL/GenBank/DDBJ whole genome shotgun (WGS) entry which is preliminary data.</text>
</comment>
<protein>
    <submittedName>
        <fullName evidence="1">Jg2231 protein</fullName>
    </submittedName>
</protein>
<gene>
    <name evidence="1" type="primary">jg2231</name>
    <name evidence="1" type="ORF">PAEG_LOCUS26889</name>
</gene>
<dbReference type="Proteomes" id="UP000838756">
    <property type="component" value="Unassembled WGS sequence"/>
</dbReference>
<proteinExistence type="predicted"/>
<name>A0A8S4SM22_9NEOP</name>
<accession>A0A8S4SM22</accession>